<feature type="domain" description="F-box" evidence="1">
    <location>
        <begin position="1"/>
        <end position="47"/>
    </location>
</feature>
<dbReference type="Pfam" id="PF00646">
    <property type="entry name" value="F-box"/>
    <property type="match status" value="1"/>
</dbReference>
<dbReference type="InterPro" id="IPR001810">
    <property type="entry name" value="F-box_dom"/>
</dbReference>
<organism evidence="2 3">
    <name type="scientific">Cinchona calisaya</name>
    <dbReference type="NCBI Taxonomy" id="153742"/>
    <lineage>
        <taxon>Eukaryota</taxon>
        <taxon>Viridiplantae</taxon>
        <taxon>Streptophyta</taxon>
        <taxon>Embryophyta</taxon>
        <taxon>Tracheophyta</taxon>
        <taxon>Spermatophyta</taxon>
        <taxon>Magnoliopsida</taxon>
        <taxon>eudicotyledons</taxon>
        <taxon>Gunneridae</taxon>
        <taxon>Pentapetalae</taxon>
        <taxon>asterids</taxon>
        <taxon>lamiids</taxon>
        <taxon>Gentianales</taxon>
        <taxon>Rubiaceae</taxon>
        <taxon>Cinchonoideae</taxon>
        <taxon>Cinchoneae</taxon>
        <taxon>Cinchona</taxon>
    </lineage>
</organism>
<reference evidence="2 3" key="1">
    <citation type="submission" date="2024-11" db="EMBL/GenBank/DDBJ databases">
        <title>A near-complete genome assembly of Cinchona calisaya.</title>
        <authorList>
            <person name="Lian D.C."/>
            <person name="Zhao X.W."/>
            <person name="Wei L."/>
        </authorList>
    </citation>
    <scope>NUCLEOTIDE SEQUENCE [LARGE SCALE GENOMIC DNA]</scope>
    <source>
        <tissue evidence="2">Nenye</tissue>
    </source>
</reference>
<dbReference type="AlphaFoldDB" id="A0ABD2YIH2"/>
<dbReference type="InterPro" id="IPR050796">
    <property type="entry name" value="SCF_F-box_component"/>
</dbReference>
<dbReference type="InterPro" id="IPR013187">
    <property type="entry name" value="F-box-assoc_dom_typ3"/>
</dbReference>
<sequence>MANLASLPQELISNILLRLPTKSIGQLRCVSKPFCSHLSDPQFIKTHLTVHGPEKLIFVFRSFVLTLTFTSDSNSNNDAVAKQIIFPQIQERWENVVGSCNGLVLVLNERHNVFLTNPTTLELLQIPKLPLALHLVNSLSSYGFGYDSSSDDYKIVKLSNYDIGIGGHYAGTVVDVYSLKMRAWRRLDNSPYYHSTYGFDCGVYLVGAIHWLASFADGNVSVIATFDLASEEFKEVQAPSTLEKGDFVGSRLVVFKGCLGMVVNHFKGQADVWMMKEYGIGESWTKFTVDGLDYYDLLTPICQLGNEVVVLKNNSEFFVYNLKEGTLRDLVIANNPNIFVQKAVSFVESLVSPRFYNQIEEQHIPEDEL</sequence>
<dbReference type="SUPFAM" id="SSF81383">
    <property type="entry name" value="F-box domain"/>
    <property type="match status" value="1"/>
</dbReference>
<accession>A0ABD2YIH2</accession>
<dbReference type="Gene3D" id="1.20.1280.50">
    <property type="match status" value="1"/>
</dbReference>
<dbReference type="Proteomes" id="UP001630127">
    <property type="component" value="Unassembled WGS sequence"/>
</dbReference>
<gene>
    <name evidence="2" type="ORF">ACH5RR_031087</name>
</gene>
<dbReference type="InterPro" id="IPR017451">
    <property type="entry name" value="F-box-assoc_interact_dom"/>
</dbReference>
<protein>
    <recommendedName>
        <fullName evidence="1">F-box domain-containing protein</fullName>
    </recommendedName>
</protein>
<dbReference type="SMART" id="SM00256">
    <property type="entry name" value="FBOX"/>
    <property type="match status" value="1"/>
</dbReference>
<proteinExistence type="predicted"/>
<comment type="caution">
    <text evidence="2">The sequence shown here is derived from an EMBL/GenBank/DDBJ whole genome shotgun (WGS) entry which is preliminary data.</text>
</comment>
<evidence type="ECO:0000313" key="2">
    <source>
        <dbReference type="EMBL" id="KAL3505705.1"/>
    </source>
</evidence>
<dbReference type="PANTHER" id="PTHR31672:SF13">
    <property type="entry name" value="F-BOX PROTEIN CPR30-LIKE"/>
    <property type="match status" value="1"/>
</dbReference>
<dbReference type="PROSITE" id="PS50181">
    <property type="entry name" value="FBOX"/>
    <property type="match status" value="1"/>
</dbReference>
<dbReference type="PANTHER" id="PTHR31672">
    <property type="entry name" value="BNACNNG10540D PROTEIN"/>
    <property type="match status" value="1"/>
</dbReference>
<dbReference type="NCBIfam" id="TIGR01640">
    <property type="entry name" value="F_box_assoc_1"/>
    <property type="match status" value="1"/>
</dbReference>
<name>A0ABD2YIH2_9GENT</name>
<dbReference type="EMBL" id="JBJUIK010000013">
    <property type="protein sequence ID" value="KAL3505705.1"/>
    <property type="molecule type" value="Genomic_DNA"/>
</dbReference>
<keyword evidence="3" id="KW-1185">Reference proteome</keyword>
<dbReference type="Pfam" id="PF08268">
    <property type="entry name" value="FBA_3"/>
    <property type="match status" value="1"/>
</dbReference>
<evidence type="ECO:0000313" key="3">
    <source>
        <dbReference type="Proteomes" id="UP001630127"/>
    </source>
</evidence>
<evidence type="ECO:0000259" key="1">
    <source>
        <dbReference type="PROSITE" id="PS50181"/>
    </source>
</evidence>
<dbReference type="InterPro" id="IPR036047">
    <property type="entry name" value="F-box-like_dom_sf"/>
</dbReference>